<dbReference type="InterPro" id="IPR003661">
    <property type="entry name" value="HisK_dim/P_dom"/>
</dbReference>
<dbReference type="Pfam" id="PF00512">
    <property type="entry name" value="HisKA"/>
    <property type="match status" value="1"/>
</dbReference>
<evidence type="ECO:0000256" key="7">
    <source>
        <dbReference type="SAM" id="MobiDB-lite"/>
    </source>
</evidence>
<evidence type="ECO:0000256" key="6">
    <source>
        <dbReference type="SAM" id="Coils"/>
    </source>
</evidence>
<dbReference type="InterPro" id="IPR036890">
    <property type="entry name" value="HATPase_C_sf"/>
</dbReference>
<dbReference type="GO" id="GO:0030295">
    <property type="term" value="F:protein kinase activator activity"/>
    <property type="evidence" value="ECO:0007669"/>
    <property type="project" value="TreeGrafter"/>
</dbReference>
<feature type="domain" description="Histidine kinase" evidence="8">
    <location>
        <begin position="54"/>
        <end position="267"/>
    </location>
</feature>
<protein>
    <recommendedName>
        <fullName evidence="2">histidine kinase</fullName>
        <ecNumber evidence="2">2.7.13.3</ecNumber>
    </recommendedName>
</protein>
<accession>W4LJM4</accession>
<dbReference type="AlphaFoldDB" id="W4LJM4"/>
<dbReference type="InterPro" id="IPR050351">
    <property type="entry name" value="BphY/WalK/GraS-like"/>
</dbReference>
<dbReference type="EC" id="2.7.13.3" evidence="2"/>
<proteinExistence type="predicted"/>
<evidence type="ECO:0000256" key="4">
    <source>
        <dbReference type="ARBA" id="ARBA00022679"/>
    </source>
</evidence>
<dbReference type="PRINTS" id="PR00344">
    <property type="entry name" value="BCTRLSENSOR"/>
</dbReference>
<comment type="caution">
    <text evidence="9">The sequence shown here is derived from an EMBL/GenBank/DDBJ whole genome shotgun (WGS) entry which is preliminary data.</text>
</comment>
<evidence type="ECO:0000256" key="1">
    <source>
        <dbReference type="ARBA" id="ARBA00000085"/>
    </source>
</evidence>
<reference evidence="9 10" key="1">
    <citation type="journal article" date="2014" name="Nature">
        <title>An environmental bacterial taxon with a large and distinct metabolic repertoire.</title>
        <authorList>
            <person name="Wilson M.C."/>
            <person name="Mori T."/>
            <person name="Ruckert C."/>
            <person name="Uria A.R."/>
            <person name="Helf M.J."/>
            <person name="Takada K."/>
            <person name="Gernert C."/>
            <person name="Steffens U.A."/>
            <person name="Heycke N."/>
            <person name="Schmitt S."/>
            <person name="Rinke C."/>
            <person name="Helfrich E.J."/>
            <person name="Brachmann A.O."/>
            <person name="Gurgui C."/>
            <person name="Wakimoto T."/>
            <person name="Kracht M."/>
            <person name="Crusemann M."/>
            <person name="Hentschel U."/>
            <person name="Abe I."/>
            <person name="Matsunaga S."/>
            <person name="Kalinowski J."/>
            <person name="Takeyama H."/>
            <person name="Piel J."/>
        </authorList>
    </citation>
    <scope>NUCLEOTIDE SEQUENCE [LARGE SCALE GENOMIC DNA]</scope>
    <source>
        <strain evidence="10">TSY1</strain>
    </source>
</reference>
<dbReference type="GO" id="GO:0000155">
    <property type="term" value="F:phosphorelay sensor kinase activity"/>
    <property type="evidence" value="ECO:0007669"/>
    <property type="project" value="InterPro"/>
</dbReference>
<evidence type="ECO:0000256" key="2">
    <source>
        <dbReference type="ARBA" id="ARBA00012438"/>
    </source>
</evidence>
<name>W4LJM4_ENTF1</name>
<keyword evidence="3" id="KW-0597">Phosphoprotein</keyword>
<dbReference type="SMART" id="SM00388">
    <property type="entry name" value="HisKA"/>
    <property type="match status" value="1"/>
</dbReference>
<dbReference type="InterPro" id="IPR036097">
    <property type="entry name" value="HisK_dim/P_sf"/>
</dbReference>
<dbReference type="SMART" id="SM00387">
    <property type="entry name" value="HATPase_c"/>
    <property type="match status" value="1"/>
</dbReference>
<dbReference type="Gene3D" id="3.30.565.10">
    <property type="entry name" value="Histidine kinase-like ATPase, C-terminal domain"/>
    <property type="match status" value="1"/>
</dbReference>
<keyword evidence="5" id="KW-0418">Kinase</keyword>
<dbReference type="EMBL" id="AZHW01000583">
    <property type="protein sequence ID" value="ETW98124.1"/>
    <property type="molecule type" value="Genomic_DNA"/>
</dbReference>
<dbReference type="Proteomes" id="UP000019141">
    <property type="component" value="Unassembled WGS sequence"/>
</dbReference>
<dbReference type="PANTHER" id="PTHR42878:SF15">
    <property type="entry name" value="BACTERIOPHYTOCHROME"/>
    <property type="match status" value="1"/>
</dbReference>
<dbReference type="GO" id="GO:0007234">
    <property type="term" value="P:osmosensory signaling via phosphorelay pathway"/>
    <property type="evidence" value="ECO:0007669"/>
    <property type="project" value="TreeGrafter"/>
</dbReference>
<organism evidence="9 10">
    <name type="scientific">Entotheonella factor</name>
    <dbReference type="NCBI Taxonomy" id="1429438"/>
    <lineage>
        <taxon>Bacteria</taxon>
        <taxon>Pseudomonadati</taxon>
        <taxon>Nitrospinota/Tectimicrobiota group</taxon>
        <taxon>Candidatus Tectimicrobiota</taxon>
        <taxon>Candidatus Entotheonellia</taxon>
        <taxon>Candidatus Entotheonellales</taxon>
        <taxon>Candidatus Entotheonellaceae</taxon>
        <taxon>Candidatus Entotheonella</taxon>
    </lineage>
</organism>
<dbReference type="HOGENOM" id="CLU_000445_89_1_7"/>
<keyword evidence="6" id="KW-0175">Coiled coil</keyword>
<dbReference type="CDD" id="cd00082">
    <property type="entry name" value="HisKA"/>
    <property type="match status" value="1"/>
</dbReference>
<feature type="region of interest" description="Disordered" evidence="7">
    <location>
        <begin position="273"/>
        <end position="295"/>
    </location>
</feature>
<keyword evidence="10" id="KW-1185">Reference proteome</keyword>
<keyword evidence="4" id="KW-0808">Transferase</keyword>
<evidence type="ECO:0000313" key="10">
    <source>
        <dbReference type="Proteomes" id="UP000019141"/>
    </source>
</evidence>
<dbReference type="GO" id="GO:0000156">
    <property type="term" value="F:phosphorelay response regulator activity"/>
    <property type="evidence" value="ECO:0007669"/>
    <property type="project" value="TreeGrafter"/>
</dbReference>
<dbReference type="PANTHER" id="PTHR42878">
    <property type="entry name" value="TWO-COMPONENT HISTIDINE KINASE"/>
    <property type="match status" value="1"/>
</dbReference>
<sequence length="295" mass="33234">MIFLINKSRRRERETLQRANAELEQRVAHRTQELEYRTQELERFNNELDQFTYVASHDLQEPVRNLVSYSTLLKEDLGDVLSENAAEDLFYITSAASRMQQLVQDLLALSRAGRAPVKTESVDLNDCLNHALDALRIRIDEAEAEVTVKPLPTVVGDATLLTQLYQNLLGNALKFVGDERPVIHLTVERQDDMWTLGVRDNGIGLAPEYAEQIFKPFKRLHGMATYAGTGIGLSICQKAVERHGGRIWVESEPGQGAHFRFTLPATMAQWAESAPTVHTSHEWESEDAGLPQPMA</sequence>
<evidence type="ECO:0000313" key="9">
    <source>
        <dbReference type="EMBL" id="ETW98124.1"/>
    </source>
</evidence>
<gene>
    <name evidence="9" type="ORF">ETSY1_20015</name>
</gene>
<dbReference type="SUPFAM" id="SSF55874">
    <property type="entry name" value="ATPase domain of HSP90 chaperone/DNA topoisomerase II/histidine kinase"/>
    <property type="match status" value="1"/>
</dbReference>
<dbReference type="InterPro" id="IPR005467">
    <property type="entry name" value="His_kinase_dom"/>
</dbReference>
<dbReference type="Pfam" id="PF02518">
    <property type="entry name" value="HATPase_c"/>
    <property type="match status" value="1"/>
</dbReference>
<dbReference type="Gene3D" id="1.10.287.130">
    <property type="match status" value="1"/>
</dbReference>
<dbReference type="InterPro" id="IPR003594">
    <property type="entry name" value="HATPase_dom"/>
</dbReference>
<comment type="catalytic activity">
    <reaction evidence="1">
        <text>ATP + protein L-histidine = ADP + protein N-phospho-L-histidine.</text>
        <dbReference type="EC" id="2.7.13.3"/>
    </reaction>
</comment>
<evidence type="ECO:0000256" key="3">
    <source>
        <dbReference type="ARBA" id="ARBA00022553"/>
    </source>
</evidence>
<feature type="coiled-coil region" evidence="6">
    <location>
        <begin position="6"/>
        <end position="33"/>
    </location>
</feature>
<evidence type="ECO:0000256" key="5">
    <source>
        <dbReference type="ARBA" id="ARBA00022777"/>
    </source>
</evidence>
<dbReference type="SUPFAM" id="SSF47384">
    <property type="entry name" value="Homodimeric domain of signal transducing histidine kinase"/>
    <property type="match status" value="1"/>
</dbReference>
<evidence type="ECO:0000259" key="8">
    <source>
        <dbReference type="PROSITE" id="PS50109"/>
    </source>
</evidence>
<dbReference type="PROSITE" id="PS50109">
    <property type="entry name" value="HIS_KIN"/>
    <property type="match status" value="1"/>
</dbReference>
<dbReference type="FunFam" id="3.30.565.10:FF:000006">
    <property type="entry name" value="Sensor histidine kinase WalK"/>
    <property type="match status" value="1"/>
</dbReference>
<dbReference type="InterPro" id="IPR004358">
    <property type="entry name" value="Sig_transdc_His_kin-like_C"/>
</dbReference>